<name>A0ABM9N3K6_9LACO</name>
<dbReference type="Proteomes" id="UP001314241">
    <property type="component" value="Unassembled WGS sequence"/>
</dbReference>
<comment type="caution">
    <text evidence="1">The sequence shown here is derived from an EMBL/GenBank/DDBJ whole genome shotgun (WGS) entry which is preliminary data.</text>
</comment>
<evidence type="ECO:0000313" key="2">
    <source>
        <dbReference type="Proteomes" id="UP001314241"/>
    </source>
</evidence>
<accession>A0ABM9N3K6</accession>
<protein>
    <submittedName>
        <fullName evidence="1">Uncharacterized protein</fullName>
    </submittedName>
</protein>
<dbReference type="RefSeq" id="WP_349641287.1">
    <property type="nucleotide sequence ID" value="NZ_CAWVOH010000001.1"/>
</dbReference>
<sequence length="166" mass="18381">MQAVKIAPEKILTLLLGKNPNITGLADGTYLLVADKNQGKHLPSQMAMAIAYISEAGSTLVSLVHPFALNNDEANGQVFEVDSSAIHREPYNWFGPQALVIEKKLQDFIKDYDGPRDSKGGVPRHYIPDEIAEPVILSDQYWQAYLPFVNDPDGDFAAQVQPIFKQ</sequence>
<keyword evidence="2" id="KW-1185">Reference proteome</keyword>
<proteinExistence type="predicted"/>
<reference evidence="1 2" key="1">
    <citation type="submission" date="2024-01" db="EMBL/GenBank/DDBJ databases">
        <authorList>
            <person name="Botero Cardona J."/>
        </authorList>
    </citation>
    <scope>NUCLEOTIDE SEQUENCE [LARGE SCALE GENOMIC DNA]</scope>
    <source>
        <strain evidence="1 2">LMG 33000</strain>
    </source>
</reference>
<organism evidence="1 2">
    <name type="scientific">Eupransor demetentiae</name>
    <dbReference type="NCBI Taxonomy" id="3109584"/>
    <lineage>
        <taxon>Bacteria</taxon>
        <taxon>Bacillati</taxon>
        <taxon>Bacillota</taxon>
        <taxon>Bacilli</taxon>
        <taxon>Lactobacillales</taxon>
        <taxon>Lactobacillaceae</taxon>
        <taxon>Eupransor</taxon>
    </lineage>
</organism>
<evidence type="ECO:0000313" key="1">
    <source>
        <dbReference type="EMBL" id="CAK8053736.1"/>
    </source>
</evidence>
<gene>
    <name evidence="1" type="ORF">R54876_GBNLAHCA_00294</name>
</gene>
<dbReference type="EMBL" id="CAWVOH010000001">
    <property type="protein sequence ID" value="CAK8053736.1"/>
    <property type="molecule type" value="Genomic_DNA"/>
</dbReference>